<feature type="chain" id="PRO_5012709483" evidence="1">
    <location>
        <begin position="25"/>
        <end position="100"/>
    </location>
</feature>
<sequence>MSVSGIFGASVLLLLFAVTPCSVTDNNSDAAAGKPHPSCRTINHTVTRCGDGVDKHITCTVPGNFDGDHFPPGIRSLVIFHFKVKKKYTAFPAQEYICNQ</sequence>
<keyword evidence="3" id="KW-1185">Reference proteome</keyword>
<feature type="signal peptide" evidence="1">
    <location>
        <begin position="1"/>
        <end position="24"/>
    </location>
</feature>
<protein>
    <submittedName>
        <fullName evidence="2">Uncharacterized protein</fullName>
    </submittedName>
</protein>
<organism evidence="2 3">
    <name type="scientific">Hypsibius exemplaris</name>
    <name type="common">Freshwater tardigrade</name>
    <dbReference type="NCBI Taxonomy" id="2072580"/>
    <lineage>
        <taxon>Eukaryota</taxon>
        <taxon>Metazoa</taxon>
        <taxon>Ecdysozoa</taxon>
        <taxon>Tardigrada</taxon>
        <taxon>Eutardigrada</taxon>
        <taxon>Parachela</taxon>
        <taxon>Hypsibioidea</taxon>
        <taxon>Hypsibiidae</taxon>
        <taxon>Hypsibius</taxon>
    </lineage>
</organism>
<evidence type="ECO:0000313" key="3">
    <source>
        <dbReference type="Proteomes" id="UP000192578"/>
    </source>
</evidence>
<gene>
    <name evidence="2" type="ORF">BV898_09202</name>
</gene>
<comment type="caution">
    <text evidence="2">The sequence shown here is derived from an EMBL/GenBank/DDBJ whole genome shotgun (WGS) entry which is preliminary data.</text>
</comment>
<dbReference type="Proteomes" id="UP000192578">
    <property type="component" value="Unassembled WGS sequence"/>
</dbReference>
<accession>A0A1W0WN99</accession>
<proteinExistence type="predicted"/>
<dbReference type="AlphaFoldDB" id="A0A1W0WN99"/>
<reference evidence="3" key="1">
    <citation type="submission" date="2017-01" db="EMBL/GenBank/DDBJ databases">
        <title>Comparative genomics of anhydrobiosis in the tardigrade Hypsibius dujardini.</title>
        <authorList>
            <person name="Yoshida Y."/>
            <person name="Koutsovoulos G."/>
            <person name="Laetsch D."/>
            <person name="Stevens L."/>
            <person name="Kumar S."/>
            <person name="Horikawa D."/>
            <person name="Ishino K."/>
            <person name="Komine S."/>
            <person name="Tomita M."/>
            <person name="Blaxter M."/>
            <person name="Arakawa K."/>
        </authorList>
    </citation>
    <scope>NUCLEOTIDE SEQUENCE [LARGE SCALE GENOMIC DNA]</scope>
    <source>
        <strain evidence="3">Z151</strain>
    </source>
</reference>
<evidence type="ECO:0000256" key="1">
    <source>
        <dbReference type="SAM" id="SignalP"/>
    </source>
</evidence>
<name>A0A1W0WN99_HYPEX</name>
<keyword evidence="1" id="KW-0732">Signal</keyword>
<dbReference type="EMBL" id="MTYJ01000071">
    <property type="protein sequence ID" value="OQV16691.1"/>
    <property type="molecule type" value="Genomic_DNA"/>
</dbReference>
<evidence type="ECO:0000313" key="2">
    <source>
        <dbReference type="EMBL" id="OQV16691.1"/>
    </source>
</evidence>